<dbReference type="PANTHER" id="PTHR43586:SF15">
    <property type="entry name" value="BLR3095 PROTEIN"/>
    <property type="match status" value="1"/>
</dbReference>
<organism evidence="3 4">
    <name type="scientific">Allostreptomyces psammosilenae</name>
    <dbReference type="NCBI Taxonomy" id="1892865"/>
    <lineage>
        <taxon>Bacteria</taxon>
        <taxon>Bacillati</taxon>
        <taxon>Actinomycetota</taxon>
        <taxon>Actinomycetes</taxon>
        <taxon>Kitasatosporales</taxon>
        <taxon>Streptomycetaceae</taxon>
        <taxon>Allostreptomyces</taxon>
    </lineage>
</organism>
<dbReference type="RefSeq" id="WP_179817032.1">
    <property type="nucleotide sequence ID" value="NZ_JACBZD010000002.1"/>
</dbReference>
<feature type="region of interest" description="Disordered" evidence="1">
    <location>
        <begin position="1"/>
        <end position="23"/>
    </location>
</feature>
<dbReference type="InterPro" id="IPR000192">
    <property type="entry name" value="Aminotrans_V_dom"/>
</dbReference>
<proteinExistence type="predicted"/>
<evidence type="ECO:0000256" key="1">
    <source>
        <dbReference type="SAM" id="MobiDB-lite"/>
    </source>
</evidence>
<name>A0A853ACU3_9ACTN</name>
<dbReference type="SUPFAM" id="SSF53383">
    <property type="entry name" value="PLP-dependent transferases"/>
    <property type="match status" value="1"/>
</dbReference>
<protein>
    <submittedName>
        <fullName evidence="3">Selenocysteine lyase/cysteine desulfurase</fullName>
    </submittedName>
</protein>
<feature type="domain" description="Aminotransferase class V" evidence="2">
    <location>
        <begin position="183"/>
        <end position="377"/>
    </location>
</feature>
<keyword evidence="3" id="KW-0456">Lyase</keyword>
<dbReference type="AlphaFoldDB" id="A0A853ACU3"/>
<evidence type="ECO:0000259" key="2">
    <source>
        <dbReference type="Pfam" id="PF00266"/>
    </source>
</evidence>
<gene>
    <name evidence="3" type="ORF">FHU37_005201</name>
</gene>
<dbReference type="Gene3D" id="3.40.640.10">
    <property type="entry name" value="Type I PLP-dependent aspartate aminotransferase-like (Major domain)"/>
    <property type="match status" value="1"/>
</dbReference>
<dbReference type="Proteomes" id="UP000567795">
    <property type="component" value="Unassembled WGS sequence"/>
</dbReference>
<dbReference type="InterPro" id="IPR015421">
    <property type="entry name" value="PyrdxlP-dep_Trfase_major"/>
</dbReference>
<reference evidence="3 4" key="1">
    <citation type="submission" date="2020-07" db="EMBL/GenBank/DDBJ databases">
        <title>Sequencing the genomes of 1000 actinobacteria strains.</title>
        <authorList>
            <person name="Klenk H.-P."/>
        </authorList>
    </citation>
    <scope>NUCLEOTIDE SEQUENCE [LARGE SCALE GENOMIC DNA]</scope>
    <source>
        <strain evidence="3 4">DSM 42178</strain>
    </source>
</reference>
<keyword evidence="4" id="KW-1185">Reference proteome</keyword>
<evidence type="ECO:0000313" key="3">
    <source>
        <dbReference type="EMBL" id="NYI08172.1"/>
    </source>
</evidence>
<dbReference type="InterPro" id="IPR015424">
    <property type="entry name" value="PyrdxlP-dep_Trfase"/>
</dbReference>
<dbReference type="EMBL" id="JACBZD010000002">
    <property type="protein sequence ID" value="NYI08172.1"/>
    <property type="molecule type" value="Genomic_DNA"/>
</dbReference>
<evidence type="ECO:0000313" key="4">
    <source>
        <dbReference type="Proteomes" id="UP000567795"/>
    </source>
</evidence>
<dbReference type="Pfam" id="PF00266">
    <property type="entry name" value="Aminotran_5"/>
    <property type="match status" value="1"/>
</dbReference>
<sequence length="415" mass="42780">MIRSTNATTPPASSSPGGLPGYAEHFSESEGYLNFASVGPPSDTVLRTQAEMMGRLADPGPGTVGDLMTAYERARAAAARLARARTDQVVLVPNTSTGLFHVAFGLPGGRVLLPSRQFPSNRYAWERAASLGRSRALPVPLDHRGWATPDTVRAALEGTRGPGAAPAAQLAGGRSTDAGPADSVVAVAVSAVDFRSGHRADLAALREVAGDRLLIVDAIQGFGVADMAWEAADVIVVGGQKWLRAGWGTGFMVVRDRALERLEPVLSGWTGAQDAYAFDDRTHEPLPDAGRFSLSNPSPVTAGGLASALELVESVGVPALDAYVTEVVGELLEVVRAAGGVPSSPVDPAERAGIVTFTLPGRDTAAVGRALEACGVVATVRPEHVRLSAHGSTTAGAVERVRAALAEVGAGAHGE</sequence>
<accession>A0A853ACU3</accession>
<dbReference type="InterPro" id="IPR015422">
    <property type="entry name" value="PyrdxlP-dep_Trfase_small"/>
</dbReference>
<dbReference type="GO" id="GO:0016829">
    <property type="term" value="F:lyase activity"/>
    <property type="evidence" value="ECO:0007669"/>
    <property type="project" value="UniProtKB-KW"/>
</dbReference>
<comment type="caution">
    <text evidence="3">The sequence shown here is derived from an EMBL/GenBank/DDBJ whole genome shotgun (WGS) entry which is preliminary data.</text>
</comment>
<dbReference type="Gene3D" id="3.90.1150.10">
    <property type="entry name" value="Aspartate Aminotransferase, domain 1"/>
    <property type="match status" value="1"/>
</dbReference>
<dbReference type="PANTHER" id="PTHR43586">
    <property type="entry name" value="CYSTEINE DESULFURASE"/>
    <property type="match status" value="1"/>
</dbReference>